<evidence type="ECO:0000313" key="3">
    <source>
        <dbReference type="Proteomes" id="UP000829720"/>
    </source>
</evidence>
<dbReference type="Proteomes" id="UP000829720">
    <property type="component" value="Unassembled WGS sequence"/>
</dbReference>
<feature type="region of interest" description="Disordered" evidence="1">
    <location>
        <begin position="1"/>
        <end position="29"/>
    </location>
</feature>
<proteinExistence type="predicted"/>
<name>A0A8T3D0W4_9TELE</name>
<gene>
    <name evidence="2" type="ORF">AGOR_G00168980</name>
</gene>
<dbReference type="OrthoDB" id="10522720at2759"/>
<comment type="caution">
    <text evidence="2">The sequence shown here is derived from an EMBL/GenBank/DDBJ whole genome shotgun (WGS) entry which is preliminary data.</text>
</comment>
<sequence length="82" mass="9249">MRHGPSDLKQQVIHTSKRREDPYLPSGQDTITAVQTRGAKLGPEDYSGRPFGSIPDPVYRLLVARRWTEDTESEISSVPWSP</sequence>
<organism evidence="2 3">
    <name type="scientific">Albula goreensis</name>
    <dbReference type="NCBI Taxonomy" id="1534307"/>
    <lineage>
        <taxon>Eukaryota</taxon>
        <taxon>Metazoa</taxon>
        <taxon>Chordata</taxon>
        <taxon>Craniata</taxon>
        <taxon>Vertebrata</taxon>
        <taxon>Euteleostomi</taxon>
        <taxon>Actinopterygii</taxon>
        <taxon>Neopterygii</taxon>
        <taxon>Teleostei</taxon>
        <taxon>Albuliformes</taxon>
        <taxon>Albulidae</taxon>
        <taxon>Albula</taxon>
    </lineage>
</organism>
<protein>
    <submittedName>
        <fullName evidence="2">Uncharacterized protein</fullName>
    </submittedName>
</protein>
<evidence type="ECO:0000256" key="1">
    <source>
        <dbReference type="SAM" id="MobiDB-lite"/>
    </source>
</evidence>
<dbReference type="EMBL" id="JAERUA010000015">
    <property type="protein sequence ID" value="KAI1890026.1"/>
    <property type="molecule type" value="Genomic_DNA"/>
</dbReference>
<accession>A0A8T3D0W4</accession>
<keyword evidence="3" id="KW-1185">Reference proteome</keyword>
<dbReference type="AlphaFoldDB" id="A0A8T3D0W4"/>
<reference evidence="2" key="1">
    <citation type="submission" date="2021-01" db="EMBL/GenBank/DDBJ databases">
        <authorList>
            <person name="Zahm M."/>
            <person name="Roques C."/>
            <person name="Cabau C."/>
            <person name="Klopp C."/>
            <person name="Donnadieu C."/>
            <person name="Jouanno E."/>
            <person name="Lampietro C."/>
            <person name="Louis A."/>
            <person name="Herpin A."/>
            <person name="Echchiki A."/>
            <person name="Berthelot C."/>
            <person name="Parey E."/>
            <person name="Roest-Crollius H."/>
            <person name="Braasch I."/>
            <person name="Postlethwait J."/>
            <person name="Bobe J."/>
            <person name="Montfort J."/>
            <person name="Bouchez O."/>
            <person name="Begum T."/>
            <person name="Mejri S."/>
            <person name="Adams A."/>
            <person name="Chen W.-J."/>
            <person name="Guiguen Y."/>
        </authorList>
    </citation>
    <scope>NUCLEOTIDE SEQUENCE</scope>
    <source>
        <tissue evidence="2">Blood</tissue>
    </source>
</reference>
<evidence type="ECO:0000313" key="2">
    <source>
        <dbReference type="EMBL" id="KAI1890026.1"/>
    </source>
</evidence>